<feature type="transmembrane region" description="Helical" evidence="12">
    <location>
        <begin position="12"/>
        <end position="32"/>
    </location>
</feature>
<feature type="transmembrane region" description="Helical" evidence="12">
    <location>
        <begin position="38"/>
        <end position="56"/>
    </location>
</feature>
<dbReference type="InterPro" id="IPR050324">
    <property type="entry name" value="CDP-alcohol_PTase-I"/>
</dbReference>
<dbReference type="Pfam" id="PF01066">
    <property type="entry name" value="CDP-OH_P_transf"/>
    <property type="match status" value="1"/>
</dbReference>
<feature type="transmembrane region" description="Helical" evidence="12">
    <location>
        <begin position="206"/>
        <end position="227"/>
    </location>
</feature>
<keyword evidence="9" id="KW-0594">Phospholipid biosynthesis</keyword>
<dbReference type="PANTHER" id="PTHR14269">
    <property type="entry name" value="CDP-DIACYLGLYCEROL--GLYCEROL-3-PHOSPHATE 3-PHOSPHATIDYLTRANSFERASE-RELATED"/>
    <property type="match status" value="1"/>
</dbReference>
<gene>
    <name evidence="14" type="primary">pssA</name>
    <name evidence="14" type="ORF">EHRUM2_03640</name>
</gene>
<evidence type="ECO:0000256" key="1">
    <source>
        <dbReference type="ARBA" id="ARBA00004141"/>
    </source>
</evidence>
<keyword evidence="10" id="KW-1208">Phospholipid metabolism</keyword>
<evidence type="ECO:0000256" key="6">
    <source>
        <dbReference type="ARBA" id="ARBA00022989"/>
    </source>
</evidence>
<evidence type="ECO:0000256" key="5">
    <source>
        <dbReference type="ARBA" id="ARBA00022692"/>
    </source>
</evidence>
<dbReference type="InterPro" id="IPR043130">
    <property type="entry name" value="CDP-OH_PTrfase_TM_dom"/>
</dbReference>
<evidence type="ECO:0000256" key="3">
    <source>
        <dbReference type="ARBA" id="ARBA00022516"/>
    </source>
</evidence>
<feature type="transmembrane region" description="Helical" evidence="12">
    <location>
        <begin position="101"/>
        <end position="118"/>
    </location>
</feature>
<evidence type="ECO:0000256" key="4">
    <source>
        <dbReference type="ARBA" id="ARBA00022679"/>
    </source>
</evidence>
<comment type="subcellular location">
    <subcellularLocation>
        <location evidence="1">Membrane</location>
        <topology evidence="1">Multi-pass membrane protein</topology>
    </subcellularLocation>
</comment>
<dbReference type="GO" id="GO:0016020">
    <property type="term" value="C:membrane"/>
    <property type="evidence" value="ECO:0007669"/>
    <property type="project" value="UniProtKB-SubCell"/>
</dbReference>
<dbReference type="RefSeq" id="WP_065432517.1">
    <property type="nucleotide sequence ID" value="NZ_BDDL01000041.1"/>
</dbReference>
<evidence type="ECO:0000313" key="14">
    <source>
        <dbReference type="EMBL" id="GAT77153.1"/>
    </source>
</evidence>
<dbReference type="Gene3D" id="1.20.120.1760">
    <property type="match status" value="1"/>
</dbReference>
<evidence type="ECO:0000256" key="12">
    <source>
        <dbReference type="SAM" id="Phobius"/>
    </source>
</evidence>
<dbReference type="GO" id="GO:0016780">
    <property type="term" value="F:phosphotransferase activity, for other substituted phosphate groups"/>
    <property type="evidence" value="ECO:0007669"/>
    <property type="project" value="InterPro"/>
</dbReference>
<feature type="transmembrane region" description="Helical" evidence="12">
    <location>
        <begin position="177"/>
        <end position="194"/>
    </location>
</feature>
<dbReference type="InterPro" id="IPR000462">
    <property type="entry name" value="CDP-OH_P_trans"/>
</dbReference>
<feature type="transmembrane region" description="Helical" evidence="12">
    <location>
        <begin position="138"/>
        <end position="157"/>
    </location>
</feature>
<evidence type="ECO:0000256" key="7">
    <source>
        <dbReference type="ARBA" id="ARBA00023098"/>
    </source>
</evidence>
<accession>A0A170QNI2</accession>
<dbReference type="EMBL" id="BDDL01000041">
    <property type="protein sequence ID" value="GAT77153.1"/>
    <property type="molecule type" value="Genomic_DNA"/>
</dbReference>
<organism evidence="14 15">
    <name type="scientific">Ehrlichia ruminantium</name>
    <name type="common">heartwater rickettsia</name>
    <name type="synonym">Cowdria ruminantium</name>
    <dbReference type="NCBI Taxonomy" id="779"/>
    <lineage>
        <taxon>Bacteria</taxon>
        <taxon>Pseudomonadati</taxon>
        <taxon>Pseudomonadota</taxon>
        <taxon>Alphaproteobacteria</taxon>
        <taxon>Rickettsiales</taxon>
        <taxon>Anaplasmataceae</taxon>
        <taxon>Ehrlichia</taxon>
    </lineage>
</organism>
<evidence type="ECO:0000256" key="11">
    <source>
        <dbReference type="RuleBase" id="RU003750"/>
    </source>
</evidence>
<name>A0A170QNI2_EHRRU</name>
<dbReference type="Pfam" id="PF08009">
    <property type="entry name" value="CDP-OH_P_tran_2"/>
    <property type="match status" value="1"/>
</dbReference>
<keyword evidence="7" id="KW-0443">Lipid metabolism</keyword>
<keyword evidence="5 12" id="KW-0812">Transmembrane</keyword>
<keyword evidence="6 12" id="KW-1133">Transmembrane helix</keyword>
<sequence>MKEEQSGKFFPIARLFPNLITLLGLCAGLTSIKFTFIGKWESAIVFIIIAAVIDGMDGRIARLLNSTSGFGAQLDSFADFLNFGAAPAFLLYFWSLRQIKVIGWMLVMTFVICMSIRLARFNMSLYEEEKELDWHKFFFVGVPAPLGAILSLIPIMLTFYFHDNHWLVENLLEHNKIAVYFAIIAFLLVSNIPTFSAKHLYIPKNLIYIFIVLLGIFIVFAITKPWLTFPVVGIMYILSIPISSMVYIYLMYKNKNKKNI</sequence>
<dbReference type="AlphaFoldDB" id="A0A170QNI2"/>
<evidence type="ECO:0000256" key="9">
    <source>
        <dbReference type="ARBA" id="ARBA00023209"/>
    </source>
</evidence>
<keyword evidence="4 11" id="KW-0808">Transferase</keyword>
<dbReference type="InterPro" id="IPR048254">
    <property type="entry name" value="CDP_ALCOHOL_P_TRANSF_CS"/>
</dbReference>
<proteinExistence type="inferred from homology"/>
<feature type="transmembrane region" description="Helical" evidence="12">
    <location>
        <begin position="233"/>
        <end position="252"/>
    </location>
</feature>
<keyword evidence="3" id="KW-0444">Lipid biosynthesis</keyword>
<dbReference type="InterPro" id="IPR012616">
    <property type="entry name" value="CDP-OH_P_trans_C"/>
</dbReference>
<reference evidence="15" key="1">
    <citation type="submission" date="2016-05" db="EMBL/GenBank/DDBJ databases">
        <title>Draft genome sequences of four strains of Ehrlichia ruminantium, a tick-borne pathogen of ruminants, isolated from Zimbabwe, The Gambia and Ghana.</title>
        <authorList>
            <person name="Nakao R."/>
            <person name="Jongejan F."/>
            <person name="Sugimoto C."/>
        </authorList>
    </citation>
    <scope>NUCLEOTIDE SEQUENCE [LARGE SCALE GENOMIC DNA]</scope>
    <source>
        <strain evidence="15">Kerr Seringe</strain>
    </source>
</reference>
<dbReference type="PROSITE" id="PS00379">
    <property type="entry name" value="CDP_ALCOHOL_P_TRANSF"/>
    <property type="match status" value="1"/>
</dbReference>
<feature type="domain" description="CDP-alcohol phosphatidyltransferase C-terminal" evidence="13">
    <location>
        <begin position="206"/>
        <end position="241"/>
    </location>
</feature>
<keyword evidence="8 12" id="KW-0472">Membrane</keyword>
<evidence type="ECO:0000259" key="13">
    <source>
        <dbReference type="Pfam" id="PF08009"/>
    </source>
</evidence>
<evidence type="ECO:0000313" key="15">
    <source>
        <dbReference type="Proteomes" id="UP000092677"/>
    </source>
</evidence>
<dbReference type="GO" id="GO:0008654">
    <property type="term" value="P:phospholipid biosynthetic process"/>
    <property type="evidence" value="ECO:0007669"/>
    <property type="project" value="UniProtKB-KW"/>
</dbReference>
<evidence type="ECO:0000256" key="8">
    <source>
        <dbReference type="ARBA" id="ARBA00023136"/>
    </source>
</evidence>
<comment type="caution">
    <text evidence="14">The sequence shown here is derived from an EMBL/GenBank/DDBJ whole genome shotgun (WGS) entry which is preliminary data.</text>
</comment>
<comment type="similarity">
    <text evidence="2 11">Belongs to the CDP-alcohol phosphatidyltransferase class-I family.</text>
</comment>
<dbReference type="PANTHER" id="PTHR14269:SF61">
    <property type="entry name" value="CDP-DIACYLGLYCEROL--SERINE O-PHOSPHATIDYLTRANSFERASE"/>
    <property type="match status" value="1"/>
</dbReference>
<dbReference type="STRING" id="779.GCA_002019755_00346"/>
<protein>
    <submittedName>
        <fullName evidence="14">CDP-diacylglycerol--serine O-phosphatidyltransferase</fullName>
    </submittedName>
</protein>
<evidence type="ECO:0000256" key="2">
    <source>
        <dbReference type="ARBA" id="ARBA00010441"/>
    </source>
</evidence>
<evidence type="ECO:0000256" key="10">
    <source>
        <dbReference type="ARBA" id="ARBA00023264"/>
    </source>
</evidence>
<dbReference type="Proteomes" id="UP000092677">
    <property type="component" value="Unassembled WGS sequence"/>
</dbReference>